<keyword evidence="1" id="KW-0813">Transport</keyword>
<keyword evidence="4" id="KW-0249">Electron transport</keyword>
<evidence type="ECO:0000313" key="9">
    <source>
        <dbReference type="EMBL" id="RCU49216.1"/>
    </source>
</evidence>
<dbReference type="GO" id="GO:0022900">
    <property type="term" value="P:electron transport chain"/>
    <property type="evidence" value="ECO:0007669"/>
    <property type="project" value="InterPro"/>
</dbReference>
<accession>A0A368NG78</accession>
<dbReference type="PROSITE" id="PS51009">
    <property type="entry name" value="CYTCII"/>
    <property type="match status" value="1"/>
</dbReference>
<dbReference type="Proteomes" id="UP000252558">
    <property type="component" value="Unassembled WGS sequence"/>
</dbReference>
<dbReference type="AlphaFoldDB" id="A0A368NG78"/>
<evidence type="ECO:0000256" key="3">
    <source>
        <dbReference type="ARBA" id="ARBA00022723"/>
    </source>
</evidence>
<sequence length="155" mass="16370">MYKKTLLSCVAGALLATGGIAVAKESPYSDPEPAIEYRQKSFSLIAANFGDLVAMLKGKKEYDAAVAQRRADAVAALSHLPLEAFAVKGSNEGDTKAKPAIWSSWSDFEEKMAALQSASTELAKVAGSGDMDAFKTAIAATGKTCKGCHDDYKNK</sequence>
<evidence type="ECO:0000256" key="1">
    <source>
        <dbReference type="ARBA" id="ARBA00022448"/>
    </source>
</evidence>
<feature type="signal peptide" evidence="8">
    <location>
        <begin position="1"/>
        <end position="23"/>
    </location>
</feature>
<evidence type="ECO:0000256" key="7">
    <source>
        <dbReference type="PIRSR" id="PIRSR000027-2"/>
    </source>
</evidence>
<feature type="binding site" description="covalent" evidence="7">
    <location>
        <position position="148"/>
    </location>
    <ligand>
        <name>heme c</name>
        <dbReference type="ChEBI" id="CHEBI:61717"/>
    </ligand>
</feature>
<feature type="binding site" description="covalent" evidence="7">
    <location>
        <position position="145"/>
    </location>
    <ligand>
        <name>heme c</name>
        <dbReference type="ChEBI" id="CHEBI:61717"/>
    </ligand>
</feature>
<dbReference type="InterPro" id="IPR012127">
    <property type="entry name" value="Cyt_c_prime"/>
</dbReference>
<keyword evidence="5 6" id="KW-0408">Iron</keyword>
<dbReference type="GO" id="GO:0005506">
    <property type="term" value="F:iron ion binding"/>
    <property type="evidence" value="ECO:0007669"/>
    <property type="project" value="InterPro"/>
</dbReference>
<dbReference type="RefSeq" id="WP_114338776.1">
    <property type="nucleotide sequence ID" value="NZ_QPID01000007.1"/>
</dbReference>
<dbReference type="Gene3D" id="1.20.120.10">
    <property type="entry name" value="Cytochrome c/b562"/>
    <property type="match status" value="1"/>
</dbReference>
<dbReference type="InterPro" id="IPR002321">
    <property type="entry name" value="Cyt_c_II"/>
</dbReference>
<dbReference type="GO" id="GO:0042597">
    <property type="term" value="C:periplasmic space"/>
    <property type="evidence" value="ECO:0007669"/>
    <property type="project" value="InterPro"/>
</dbReference>
<dbReference type="GO" id="GO:0020037">
    <property type="term" value="F:heme binding"/>
    <property type="evidence" value="ECO:0007669"/>
    <property type="project" value="InterPro"/>
</dbReference>
<evidence type="ECO:0000256" key="4">
    <source>
        <dbReference type="ARBA" id="ARBA00022982"/>
    </source>
</evidence>
<feature type="binding site" description="axial binding residue" evidence="6">
    <location>
        <position position="149"/>
    </location>
    <ligand>
        <name>heme c</name>
        <dbReference type="ChEBI" id="CHEBI:61717"/>
    </ligand>
    <ligandPart>
        <name>Fe</name>
        <dbReference type="ChEBI" id="CHEBI:18248"/>
    </ligandPart>
</feature>
<dbReference type="Pfam" id="PF01322">
    <property type="entry name" value="Cytochrom_C_2"/>
    <property type="match status" value="1"/>
</dbReference>
<dbReference type="PRINTS" id="PR00608">
    <property type="entry name" value="CYTCHROMECII"/>
</dbReference>
<evidence type="ECO:0000313" key="10">
    <source>
        <dbReference type="Proteomes" id="UP000252558"/>
    </source>
</evidence>
<dbReference type="SUPFAM" id="SSF47175">
    <property type="entry name" value="Cytochromes"/>
    <property type="match status" value="1"/>
</dbReference>
<keyword evidence="2 7" id="KW-0349">Heme</keyword>
<keyword evidence="10" id="KW-1185">Reference proteome</keyword>
<evidence type="ECO:0000256" key="8">
    <source>
        <dbReference type="SAM" id="SignalP"/>
    </source>
</evidence>
<dbReference type="OrthoDB" id="5520910at2"/>
<evidence type="ECO:0000256" key="6">
    <source>
        <dbReference type="PIRSR" id="PIRSR000027-1"/>
    </source>
</evidence>
<evidence type="ECO:0000256" key="2">
    <source>
        <dbReference type="ARBA" id="ARBA00022617"/>
    </source>
</evidence>
<dbReference type="PIRSF" id="PIRSF000027">
    <property type="entry name" value="Cytc_c_prime"/>
    <property type="match status" value="1"/>
</dbReference>
<dbReference type="EMBL" id="QPID01000007">
    <property type="protein sequence ID" value="RCU49216.1"/>
    <property type="molecule type" value="Genomic_DNA"/>
</dbReference>
<keyword evidence="3 6" id="KW-0479">Metal-binding</keyword>
<comment type="caution">
    <text evidence="9">The sequence shown here is derived from an EMBL/GenBank/DDBJ whole genome shotgun (WGS) entry which is preliminary data.</text>
</comment>
<evidence type="ECO:0000256" key="5">
    <source>
        <dbReference type="ARBA" id="ARBA00023004"/>
    </source>
</evidence>
<comment type="PTM">
    <text evidence="7">Binds 1 heme group per subunit.</text>
</comment>
<protein>
    <submittedName>
        <fullName evidence="9">Cytochrome c</fullName>
    </submittedName>
</protein>
<dbReference type="GO" id="GO:0009055">
    <property type="term" value="F:electron transfer activity"/>
    <property type="evidence" value="ECO:0007669"/>
    <property type="project" value="InterPro"/>
</dbReference>
<name>A0A368NG78_9GAMM</name>
<gene>
    <name evidence="9" type="ORF">DU002_12765</name>
</gene>
<proteinExistence type="predicted"/>
<keyword evidence="8" id="KW-0732">Signal</keyword>
<dbReference type="InterPro" id="IPR015984">
    <property type="entry name" value="Cyt_c_prime_subgr"/>
</dbReference>
<feature type="chain" id="PRO_5016760140" evidence="8">
    <location>
        <begin position="24"/>
        <end position="155"/>
    </location>
</feature>
<reference evidence="9 10" key="1">
    <citation type="submission" date="2018-07" db="EMBL/GenBank/DDBJ databases">
        <title>Corallincola holothuriorum sp. nov., a new facultative anaerobe isolated from sea cucumber Apostichopus japonicus.</title>
        <authorList>
            <person name="Xia H."/>
        </authorList>
    </citation>
    <scope>NUCLEOTIDE SEQUENCE [LARGE SCALE GENOMIC DNA]</scope>
    <source>
        <strain evidence="9 10">C4</strain>
    </source>
</reference>
<organism evidence="9 10">
    <name type="scientific">Corallincola holothuriorum</name>
    <dbReference type="NCBI Taxonomy" id="2282215"/>
    <lineage>
        <taxon>Bacteria</taxon>
        <taxon>Pseudomonadati</taxon>
        <taxon>Pseudomonadota</taxon>
        <taxon>Gammaproteobacteria</taxon>
        <taxon>Alteromonadales</taxon>
        <taxon>Psychromonadaceae</taxon>
        <taxon>Corallincola</taxon>
    </lineage>
</organism>
<dbReference type="InterPro" id="IPR010980">
    <property type="entry name" value="Cyt_c/b562"/>
</dbReference>